<name>A0A4R3KNF3_9SPHI</name>
<dbReference type="Proteomes" id="UP000295807">
    <property type="component" value="Unassembled WGS sequence"/>
</dbReference>
<accession>A0A4R3KNF3</accession>
<dbReference type="EC" id="2.6.1.-" evidence="6"/>
<dbReference type="Gene3D" id="3.90.1150.10">
    <property type="entry name" value="Aspartate Aminotransferase, domain 1"/>
    <property type="match status" value="1"/>
</dbReference>
<dbReference type="InterPro" id="IPR015424">
    <property type="entry name" value="PyrdxlP-dep_Trfase"/>
</dbReference>
<dbReference type="CDD" id="cd00609">
    <property type="entry name" value="AAT_like"/>
    <property type="match status" value="1"/>
</dbReference>
<evidence type="ECO:0000259" key="7">
    <source>
        <dbReference type="Pfam" id="PF00155"/>
    </source>
</evidence>
<feature type="domain" description="Aminotransferase class I/classII large" evidence="7">
    <location>
        <begin position="33"/>
        <end position="388"/>
    </location>
</feature>
<dbReference type="GO" id="GO:0006520">
    <property type="term" value="P:amino acid metabolic process"/>
    <property type="evidence" value="ECO:0007669"/>
    <property type="project" value="InterPro"/>
</dbReference>
<dbReference type="PANTHER" id="PTHR46383">
    <property type="entry name" value="ASPARTATE AMINOTRANSFERASE"/>
    <property type="match status" value="1"/>
</dbReference>
<keyword evidence="9" id="KW-1185">Reference proteome</keyword>
<dbReference type="RefSeq" id="WP_132130243.1">
    <property type="nucleotide sequence ID" value="NZ_CP042432.1"/>
</dbReference>
<dbReference type="PROSITE" id="PS00105">
    <property type="entry name" value="AA_TRANSFER_CLASS_1"/>
    <property type="match status" value="1"/>
</dbReference>
<keyword evidence="5" id="KW-0663">Pyridoxal phosphate</keyword>
<dbReference type="Pfam" id="PF00155">
    <property type="entry name" value="Aminotran_1_2"/>
    <property type="match status" value="1"/>
</dbReference>
<dbReference type="FunFam" id="3.40.640.10:FF:000033">
    <property type="entry name" value="Aspartate aminotransferase"/>
    <property type="match status" value="1"/>
</dbReference>
<dbReference type="EMBL" id="SMAD01000012">
    <property type="protein sequence ID" value="TCS85532.1"/>
    <property type="molecule type" value="Genomic_DNA"/>
</dbReference>
<evidence type="ECO:0000256" key="3">
    <source>
        <dbReference type="ARBA" id="ARBA00022576"/>
    </source>
</evidence>
<evidence type="ECO:0000313" key="9">
    <source>
        <dbReference type="Proteomes" id="UP000295807"/>
    </source>
</evidence>
<keyword evidence="4 6" id="KW-0808">Transferase</keyword>
<dbReference type="InterPro" id="IPR015422">
    <property type="entry name" value="PyrdxlP-dep_Trfase_small"/>
</dbReference>
<keyword evidence="3 6" id="KW-0032">Aminotransferase</keyword>
<dbReference type="Gene3D" id="3.40.640.10">
    <property type="entry name" value="Type I PLP-dependent aspartate aminotransferase-like (Major domain)"/>
    <property type="match status" value="1"/>
</dbReference>
<gene>
    <name evidence="8" type="ORF">EDD80_112107</name>
</gene>
<organism evidence="8 9">
    <name type="scientific">Anseongella ginsenosidimutans</name>
    <dbReference type="NCBI Taxonomy" id="496056"/>
    <lineage>
        <taxon>Bacteria</taxon>
        <taxon>Pseudomonadati</taxon>
        <taxon>Bacteroidota</taxon>
        <taxon>Sphingobacteriia</taxon>
        <taxon>Sphingobacteriales</taxon>
        <taxon>Sphingobacteriaceae</taxon>
        <taxon>Anseongella</taxon>
    </lineage>
</organism>
<evidence type="ECO:0000256" key="5">
    <source>
        <dbReference type="ARBA" id="ARBA00022898"/>
    </source>
</evidence>
<sequence>MSNFLSERINKVSESATIQMAKKARELAAQGHKVISLSLGEPDFGTADHIKQAATKAMEDGFTFYSPVPGYADLREAIVSKLKNDNGLEYTPDQVVVSTGAKQSIANLVISLVNPGDEVIIPAPFWVSYSEIVKLVEGECVFVEAGVENDFKITPEQLEAAITPKTKLFMYSSPCNPTGSVYSKEELAALAEVFARHPHVFIMSDEIYEYINFIGKHESIAQFGDLKERTAVINGCSKGYAMTGWRIGYLAAPKAIAQACDKIQGQVTSGTCSIAQKAAVEAINAGADEAMIEAFRKRRGLVYDLLSEIDGLKLNMPEGAFYFFPDVSSFFGKKYRGETINNAGDLSMLLLKEAHVAVVTGEAFGSAKCIRLSYATSEEVLTEAISRIRKVLEQIS</sequence>
<dbReference type="InterPro" id="IPR004838">
    <property type="entry name" value="NHTrfase_class1_PyrdxlP-BS"/>
</dbReference>
<dbReference type="InterPro" id="IPR015421">
    <property type="entry name" value="PyrdxlP-dep_Trfase_major"/>
</dbReference>
<protein>
    <recommendedName>
        <fullName evidence="6">Aminotransferase</fullName>
        <ecNumber evidence="6">2.6.1.-</ecNumber>
    </recommendedName>
</protein>
<proteinExistence type="inferred from homology"/>
<dbReference type="AlphaFoldDB" id="A0A4R3KNF3"/>
<comment type="cofactor">
    <cofactor evidence="1 6">
        <name>pyridoxal 5'-phosphate</name>
        <dbReference type="ChEBI" id="CHEBI:597326"/>
    </cofactor>
</comment>
<evidence type="ECO:0000256" key="2">
    <source>
        <dbReference type="ARBA" id="ARBA00007441"/>
    </source>
</evidence>
<dbReference type="InterPro" id="IPR050596">
    <property type="entry name" value="AspAT/PAT-like"/>
</dbReference>
<dbReference type="OrthoDB" id="9802328at2"/>
<dbReference type="SUPFAM" id="SSF53383">
    <property type="entry name" value="PLP-dependent transferases"/>
    <property type="match status" value="1"/>
</dbReference>
<comment type="similarity">
    <text evidence="2 6">Belongs to the class-I pyridoxal-phosphate-dependent aminotransferase family.</text>
</comment>
<dbReference type="InterPro" id="IPR004839">
    <property type="entry name" value="Aminotransferase_I/II_large"/>
</dbReference>
<comment type="caution">
    <text evidence="8">The sequence shown here is derived from an EMBL/GenBank/DDBJ whole genome shotgun (WGS) entry which is preliminary data.</text>
</comment>
<evidence type="ECO:0000313" key="8">
    <source>
        <dbReference type="EMBL" id="TCS85532.1"/>
    </source>
</evidence>
<dbReference type="PANTHER" id="PTHR46383:SF1">
    <property type="entry name" value="ASPARTATE AMINOTRANSFERASE"/>
    <property type="match status" value="1"/>
</dbReference>
<evidence type="ECO:0000256" key="4">
    <source>
        <dbReference type="ARBA" id="ARBA00022679"/>
    </source>
</evidence>
<evidence type="ECO:0000256" key="6">
    <source>
        <dbReference type="RuleBase" id="RU000481"/>
    </source>
</evidence>
<dbReference type="GO" id="GO:0030170">
    <property type="term" value="F:pyridoxal phosphate binding"/>
    <property type="evidence" value="ECO:0007669"/>
    <property type="project" value="InterPro"/>
</dbReference>
<evidence type="ECO:0000256" key="1">
    <source>
        <dbReference type="ARBA" id="ARBA00001933"/>
    </source>
</evidence>
<reference evidence="8 9" key="1">
    <citation type="submission" date="2019-03" db="EMBL/GenBank/DDBJ databases">
        <title>Genomic Encyclopedia of Type Strains, Phase IV (KMG-IV): sequencing the most valuable type-strain genomes for metagenomic binning, comparative biology and taxonomic classification.</title>
        <authorList>
            <person name="Goeker M."/>
        </authorList>
    </citation>
    <scope>NUCLEOTIDE SEQUENCE [LARGE SCALE GENOMIC DNA]</scope>
    <source>
        <strain evidence="8 9">DSM 21100</strain>
    </source>
</reference>
<dbReference type="GO" id="GO:0008483">
    <property type="term" value="F:transaminase activity"/>
    <property type="evidence" value="ECO:0007669"/>
    <property type="project" value="UniProtKB-KW"/>
</dbReference>